<keyword evidence="4" id="KW-1185">Reference proteome</keyword>
<evidence type="ECO:0000313" key="4">
    <source>
        <dbReference type="Proteomes" id="UP000516160"/>
    </source>
</evidence>
<dbReference type="InterPro" id="IPR036866">
    <property type="entry name" value="RibonucZ/Hydroxyglut_hydro"/>
</dbReference>
<proteinExistence type="inferred from homology"/>
<dbReference type="Pfam" id="PF19583">
    <property type="entry name" value="ODP"/>
    <property type="match status" value="1"/>
</dbReference>
<dbReference type="SMART" id="SM00849">
    <property type="entry name" value="Lactamase_B"/>
    <property type="match status" value="1"/>
</dbReference>
<dbReference type="GO" id="GO:0046872">
    <property type="term" value="F:metal ion binding"/>
    <property type="evidence" value="ECO:0007669"/>
    <property type="project" value="InterPro"/>
</dbReference>
<dbReference type="CDD" id="cd07709">
    <property type="entry name" value="flavodiiron_proteins_MBL-fold"/>
    <property type="match status" value="1"/>
</dbReference>
<dbReference type="Gene3D" id="3.40.50.360">
    <property type="match status" value="1"/>
</dbReference>
<dbReference type="Proteomes" id="UP000516160">
    <property type="component" value="Chromosome"/>
</dbReference>
<reference evidence="3 4" key="1">
    <citation type="submission" date="2020-07" db="EMBL/GenBank/DDBJ databases">
        <title>Alkalicella. sp. LB2 genome.</title>
        <authorList>
            <person name="Postec A."/>
            <person name="Quemeneur M."/>
        </authorList>
    </citation>
    <scope>NUCLEOTIDE SEQUENCE [LARGE SCALE GENOMIC DNA]</scope>
    <source>
        <strain evidence="3 4">LB2</strain>
    </source>
</reference>
<dbReference type="Gene3D" id="3.60.15.10">
    <property type="entry name" value="Ribonuclease Z/Hydroxyacylglutathione hydrolase-like"/>
    <property type="match status" value="1"/>
</dbReference>
<dbReference type="KEGG" id="acae:HYG86_10775"/>
<dbReference type="InterPro" id="IPR001279">
    <property type="entry name" value="Metallo-B-lactamas"/>
</dbReference>
<evidence type="ECO:0000259" key="2">
    <source>
        <dbReference type="PROSITE" id="PS50902"/>
    </source>
</evidence>
<protein>
    <submittedName>
        <fullName evidence="3">FprA family A-type flavoprotein</fullName>
    </submittedName>
</protein>
<dbReference type="GO" id="GO:0016651">
    <property type="term" value="F:oxidoreductase activity, acting on NAD(P)H"/>
    <property type="evidence" value="ECO:0007669"/>
    <property type="project" value="UniProtKB-ARBA"/>
</dbReference>
<dbReference type="InterPro" id="IPR045761">
    <property type="entry name" value="ODP_dom"/>
</dbReference>
<dbReference type="PROSITE" id="PS50902">
    <property type="entry name" value="FLAVODOXIN_LIKE"/>
    <property type="match status" value="1"/>
</dbReference>
<gene>
    <name evidence="3" type="ORF">HYG86_10775</name>
</gene>
<dbReference type="InterPro" id="IPR029039">
    <property type="entry name" value="Flavoprotein-like_sf"/>
</dbReference>
<dbReference type="EMBL" id="CP058559">
    <property type="protein sequence ID" value="QNO15211.1"/>
    <property type="molecule type" value="Genomic_DNA"/>
</dbReference>
<dbReference type="GO" id="GO:0009055">
    <property type="term" value="F:electron transfer activity"/>
    <property type="evidence" value="ECO:0007669"/>
    <property type="project" value="InterPro"/>
</dbReference>
<evidence type="ECO:0000313" key="3">
    <source>
        <dbReference type="EMBL" id="QNO15211.1"/>
    </source>
</evidence>
<dbReference type="PANTHER" id="PTHR43717">
    <property type="entry name" value="ANAEROBIC NITRIC OXIDE REDUCTASE FLAVORUBREDOXIN"/>
    <property type="match status" value="1"/>
</dbReference>
<dbReference type="AlphaFoldDB" id="A0A7G9W949"/>
<accession>A0A7G9W949</accession>
<dbReference type="PIRSF" id="PIRSF005243">
    <property type="entry name" value="ROO"/>
    <property type="match status" value="1"/>
</dbReference>
<organism evidence="3 4">
    <name type="scientific">Alkalicella caledoniensis</name>
    <dbReference type="NCBI Taxonomy" id="2731377"/>
    <lineage>
        <taxon>Bacteria</taxon>
        <taxon>Bacillati</taxon>
        <taxon>Bacillota</taxon>
        <taxon>Clostridia</taxon>
        <taxon>Eubacteriales</taxon>
        <taxon>Proteinivoracaceae</taxon>
        <taxon>Alkalicella</taxon>
    </lineage>
</organism>
<dbReference type="Pfam" id="PF00258">
    <property type="entry name" value="Flavodoxin_1"/>
    <property type="match status" value="1"/>
</dbReference>
<dbReference type="SUPFAM" id="SSF52218">
    <property type="entry name" value="Flavoproteins"/>
    <property type="match status" value="1"/>
</dbReference>
<dbReference type="InterPro" id="IPR016440">
    <property type="entry name" value="Rubredoxin-O_OxRdtase"/>
</dbReference>
<dbReference type="RefSeq" id="WP_213165575.1">
    <property type="nucleotide sequence ID" value="NZ_CP058559.1"/>
</dbReference>
<dbReference type="GO" id="GO:0010181">
    <property type="term" value="F:FMN binding"/>
    <property type="evidence" value="ECO:0007669"/>
    <property type="project" value="InterPro"/>
</dbReference>
<dbReference type="PANTHER" id="PTHR43717:SF1">
    <property type="entry name" value="ANAEROBIC NITRIC OXIDE REDUCTASE FLAVORUBREDOXIN"/>
    <property type="match status" value="1"/>
</dbReference>
<dbReference type="SUPFAM" id="SSF56281">
    <property type="entry name" value="Metallo-hydrolase/oxidoreductase"/>
    <property type="match status" value="1"/>
</dbReference>
<name>A0A7G9W949_ALKCA</name>
<evidence type="ECO:0000256" key="1">
    <source>
        <dbReference type="ARBA" id="ARBA00007121"/>
    </source>
</evidence>
<sequence length="396" mass="45203">MKEVFEIRNNIYWTGVLDPELRTFDIIMKTPHGSTYNSYFIDDEKKVLIDTVKPNFKGEFMEKLQGLVDIKDLDIVIINHTEPDHAGCLRYILDINPDVEVYSTKAANIFLKEQVNREFKGHIIKDGETLNIGSRTLRFITAPFLHWSDTMFVYSEEDQFLFTCDGFGSHYCAVEPDASHRSDYKEAFEHYYDCIMHPFAPHILSALEKVKDLKIQKTLPSHGPILEDGSYQREKYYQWAKRDNDKRNKNQVAVIYLSAYTNTEKMALGIMEGLQKVDGVTIRMIDAEKEPLSEIAEAIATSKGVLLGSPTINKTMVKPMWDIFSIIDPMANMGKIAGVFGSYGWSGEGIKMAQSLLKQMGFKVPFDPLEKKFSPSEETIEQCVHMGKEFGEKIIG</sequence>
<comment type="similarity">
    <text evidence="1">In the N-terminal section; belongs to the zinc metallo-hydrolase group 3 family.</text>
</comment>
<feature type="domain" description="Flavodoxin-like" evidence="2">
    <location>
        <begin position="252"/>
        <end position="391"/>
    </location>
</feature>
<dbReference type="InterPro" id="IPR008254">
    <property type="entry name" value="Flavodoxin/NO_synth"/>
</dbReference>